<evidence type="ECO:0000313" key="2">
    <source>
        <dbReference type="EMBL" id="KAJ8101601.1"/>
    </source>
</evidence>
<dbReference type="Proteomes" id="UP001217417">
    <property type="component" value="Unassembled WGS sequence"/>
</dbReference>
<gene>
    <name evidence="2" type="ORF">POJ06DRAFT_267748</name>
</gene>
<accession>A0AAD7QV89</accession>
<keyword evidence="3" id="KW-1185">Reference proteome</keyword>
<organism evidence="2 3">
    <name type="scientific">Lipomyces tetrasporus</name>
    <dbReference type="NCBI Taxonomy" id="54092"/>
    <lineage>
        <taxon>Eukaryota</taxon>
        <taxon>Fungi</taxon>
        <taxon>Dikarya</taxon>
        <taxon>Ascomycota</taxon>
        <taxon>Saccharomycotina</taxon>
        <taxon>Lipomycetes</taxon>
        <taxon>Lipomycetales</taxon>
        <taxon>Lipomycetaceae</taxon>
        <taxon>Lipomyces</taxon>
    </lineage>
</organism>
<dbReference type="AlphaFoldDB" id="A0AAD7QV89"/>
<keyword evidence="1" id="KW-0472">Membrane</keyword>
<comment type="caution">
    <text evidence="2">The sequence shown here is derived from an EMBL/GenBank/DDBJ whole genome shotgun (WGS) entry which is preliminary data.</text>
</comment>
<evidence type="ECO:0000256" key="1">
    <source>
        <dbReference type="SAM" id="Phobius"/>
    </source>
</evidence>
<proteinExistence type="predicted"/>
<protein>
    <recommendedName>
        <fullName evidence="4">Mid2 domain-containing protein</fullName>
    </recommendedName>
</protein>
<dbReference type="EMBL" id="JARPMG010000004">
    <property type="protein sequence ID" value="KAJ8101601.1"/>
    <property type="molecule type" value="Genomic_DNA"/>
</dbReference>
<dbReference type="PANTHER" id="PTHR16861">
    <property type="entry name" value="GLYCOPROTEIN 38"/>
    <property type="match status" value="1"/>
</dbReference>
<reference evidence="2" key="1">
    <citation type="submission" date="2023-03" db="EMBL/GenBank/DDBJ databases">
        <title>Near-Complete genome sequence of Lipomyces tetrasporous NRRL Y-64009, an oleaginous yeast capable of growing on lignocellulosic hydrolysates.</title>
        <authorList>
            <consortium name="Lawrence Berkeley National Laboratory"/>
            <person name="Jagtap S.S."/>
            <person name="Liu J.-J."/>
            <person name="Walukiewicz H.E."/>
            <person name="Pangilinan J."/>
            <person name="Lipzen A."/>
            <person name="Ahrendt S."/>
            <person name="Koriabine M."/>
            <person name="Cobaugh K."/>
            <person name="Salamov A."/>
            <person name="Yoshinaga Y."/>
            <person name="Ng V."/>
            <person name="Daum C."/>
            <person name="Grigoriev I.V."/>
            <person name="Slininger P.J."/>
            <person name="Dien B.S."/>
            <person name="Jin Y.-S."/>
            <person name="Rao C.V."/>
        </authorList>
    </citation>
    <scope>NUCLEOTIDE SEQUENCE</scope>
    <source>
        <strain evidence="2">NRRL Y-64009</strain>
    </source>
</reference>
<dbReference type="GeneID" id="80884425"/>
<evidence type="ECO:0008006" key="4">
    <source>
        <dbReference type="Google" id="ProtNLM"/>
    </source>
</evidence>
<keyword evidence="1" id="KW-0812">Transmembrane</keyword>
<name>A0AAD7QV89_9ASCO</name>
<sequence length="237" mass="24281">MASQTSTSRGAASSSAVTPAVTSEFIAPWVCAEKRLTMHEDQNYEVWLNEPLPVSMSTASSCHPSEFISSYLDISTIIATLYNNSVIAGTSTIAYSSGGQAYGHVIDGYVPASTTAAPGLTSSSATVVTSATASVPAGLASSVPSSTKSGKSSHLSGGTIAGIVVGCVVVAILVLLLAWFFIRRRRIRAPPAEALPTSPYLETSQIMALPVAPPKKSNAVEAPASVSAVYEAPGSSL</sequence>
<dbReference type="PANTHER" id="PTHR16861:SF4">
    <property type="entry name" value="SH3 DOMAIN PROTEIN (AFU_ORTHOLOGUE AFUA_1G13610)"/>
    <property type="match status" value="1"/>
</dbReference>
<keyword evidence="1" id="KW-1133">Transmembrane helix</keyword>
<dbReference type="RefSeq" id="XP_056045051.1">
    <property type="nucleotide sequence ID" value="XM_056189259.1"/>
</dbReference>
<evidence type="ECO:0000313" key="3">
    <source>
        <dbReference type="Proteomes" id="UP001217417"/>
    </source>
</evidence>
<feature type="transmembrane region" description="Helical" evidence="1">
    <location>
        <begin position="160"/>
        <end position="182"/>
    </location>
</feature>